<gene>
    <name evidence="4" type="ORF">E1286_09580</name>
</gene>
<dbReference type="InterPro" id="IPR029016">
    <property type="entry name" value="GAF-like_dom_sf"/>
</dbReference>
<dbReference type="Gene3D" id="3.30.450.20">
    <property type="entry name" value="PAS domain"/>
    <property type="match status" value="2"/>
</dbReference>
<sequence>MGDGMKAAGNVRGGATPAVAVVDDAGTVIGWTQAAEELTGYPAADILGRPIGSLCSLDGHDRDGERAYLPRTGLMEVRRRDGEVVIVRAEAAPLTLDDDAGAQQEFWLVLAIPATIDPSTGTGALLESLISSFPVAMAIWDRNLRCVWMNEAAEKLSDGYPYYRVGRSLTEVIEGIDTEAMQDAMRKVLADGRPVIDREARWSHGSQERELSISLLPLEGADGRPLGVCSVALDFSNSQARDHLDLLREASVRLGSTLDVTKTAQELAELAIPVLADHVTIDLPEAMLPGEEPLPRPAAAESGIPVFRRAGVASVHDGTPQSSWERQETVFVPPGSPFMEVLRSRRPHFEPVLDTSPGTWLDLDPDRARTVHATGMHSLIVIPLQARGDVLGVAVFGRTSNPAPFIRDDLLLAEELVTRAALSLDNARRYTRERLTALALQRDLLPHDLCGTGTVEVASRYLPSGTHEGVGGDWYDAIHLPGARIALVVGDVTGHGINAAATMGRLRTAVRTLEETLGEAAELVGEPVETAGIGVAGAVPVRPPVLGVVTVPPWQPGMKAVMLPRAYRTRWRSSSGSACSNTKGSVTGWAARCSIWDRSCLAGTTSARPRCRSCRTCSKAPARPSTSASATTVTSCTSNASTVTTPSPCRPGSAAGCRSPAPRSARPCSRSPGPRWRTRSSPIRCRG</sequence>
<dbReference type="SMART" id="SM00091">
    <property type="entry name" value="PAS"/>
    <property type="match status" value="2"/>
</dbReference>
<dbReference type="Pfam" id="PF08448">
    <property type="entry name" value="PAS_4"/>
    <property type="match status" value="1"/>
</dbReference>
<dbReference type="SMART" id="SM00065">
    <property type="entry name" value="GAF"/>
    <property type="match status" value="1"/>
</dbReference>
<name>A0A4V2YMX0_9ACTN</name>
<dbReference type="InterPro" id="IPR052016">
    <property type="entry name" value="Bact_Sigma-Reg"/>
</dbReference>
<evidence type="ECO:0000313" key="5">
    <source>
        <dbReference type="Proteomes" id="UP000295302"/>
    </source>
</evidence>
<dbReference type="Pfam" id="PF01590">
    <property type="entry name" value="GAF"/>
    <property type="match status" value="1"/>
</dbReference>
<dbReference type="PANTHER" id="PTHR43156:SF2">
    <property type="entry name" value="STAGE II SPORULATION PROTEIN E"/>
    <property type="match status" value="1"/>
</dbReference>
<evidence type="ECO:0000313" key="4">
    <source>
        <dbReference type="EMBL" id="TDD52067.1"/>
    </source>
</evidence>
<comment type="caution">
    <text evidence="4">The sequence shown here is derived from an EMBL/GenBank/DDBJ whole genome shotgun (WGS) entry which is preliminary data.</text>
</comment>
<dbReference type="InterPro" id="IPR003018">
    <property type="entry name" value="GAF"/>
</dbReference>
<dbReference type="PANTHER" id="PTHR43156">
    <property type="entry name" value="STAGE II SPORULATION PROTEIN E-RELATED"/>
    <property type="match status" value="1"/>
</dbReference>
<evidence type="ECO:0000256" key="2">
    <source>
        <dbReference type="SAM" id="MobiDB-lite"/>
    </source>
</evidence>
<organism evidence="4 5">
    <name type="scientific">Nonomuraea terrae</name>
    <dbReference type="NCBI Taxonomy" id="2530383"/>
    <lineage>
        <taxon>Bacteria</taxon>
        <taxon>Bacillati</taxon>
        <taxon>Actinomycetota</taxon>
        <taxon>Actinomycetes</taxon>
        <taxon>Streptosporangiales</taxon>
        <taxon>Streptosporangiaceae</taxon>
        <taxon>Nonomuraea</taxon>
    </lineage>
</organism>
<reference evidence="4 5" key="1">
    <citation type="submission" date="2019-03" db="EMBL/GenBank/DDBJ databases">
        <title>Draft genome sequences of novel Actinobacteria.</title>
        <authorList>
            <person name="Sahin N."/>
            <person name="Ay H."/>
            <person name="Saygin H."/>
        </authorList>
    </citation>
    <scope>NUCLEOTIDE SEQUENCE [LARGE SCALE GENOMIC DNA]</scope>
    <source>
        <strain evidence="4 5">CH32</strain>
    </source>
</reference>
<keyword evidence="5" id="KW-1185">Reference proteome</keyword>
<dbReference type="GO" id="GO:0006355">
    <property type="term" value="P:regulation of DNA-templated transcription"/>
    <property type="evidence" value="ECO:0007669"/>
    <property type="project" value="InterPro"/>
</dbReference>
<dbReference type="GO" id="GO:0016791">
    <property type="term" value="F:phosphatase activity"/>
    <property type="evidence" value="ECO:0007669"/>
    <property type="project" value="TreeGrafter"/>
</dbReference>
<dbReference type="PROSITE" id="PS50112">
    <property type="entry name" value="PAS"/>
    <property type="match status" value="1"/>
</dbReference>
<feature type="domain" description="PAS" evidence="3">
    <location>
        <begin position="15"/>
        <end position="49"/>
    </location>
</feature>
<dbReference type="FunFam" id="3.30.450.40:FF:000035">
    <property type="entry name" value="PAS sensor protein"/>
    <property type="match status" value="1"/>
</dbReference>
<dbReference type="CDD" id="cd00130">
    <property type="entry name" value="PAS"/>
    <property type="match status" value="2"/>
</dbReference>
<accession>A0A4V2YMX0</accession>
<dbReference type="Gene3D" id="3.30.450.40">
    <property type="match status" value="1"/>
</dbReference>
<dbReference type="InterPro" id="IPR035965">
    <property type="entry name" value="PAS-like_dom_sf"/>
</dbReference>
<feature type="compositionally biased region" description="Low complexity" evidence="2">
    <location>
        <begin position="625"/>
        <end position="645"/>
    </location>
</feature>
<dbReference type="InterPro" id="IPR013656">
    <property type="entry name" value="PAS_4"/>
</dbReference>
<dbReference type="InterPro" id="IPR000014">
    <property type="entry name" value="PAS"/>
</dbReference>
<dbReference type="InterPro" id="IPR001932">
    <property type="entry name" value="PPM-type_phosphatase-like_dom"/>
</dbReference>
<dbReference type="Gene3D" id="3.60.40.10">
    <property type="entry name" value="PPM-type phosphatase domain"/>
    <property type="match status" value="1"/>
</dbReference>
<dbReference type="SUPFAM" id="SSF55781">
    <property type="entry name" value="GAF domain-like"/>
    <property type="match status" value="1"/>
</dbReference>
<dbReference type="EMBL" id="SMKQ01000018">
    <property type="protein sequence ID" value="TDD52067.1"/>
    <property type="molecule type" value="Genomic_DNA"/>
</dbReference>
<dbReference type="Proteomes" id="UP000295302">
    <property type="component" value="Unassembled WGS sequence"/>
</dbReference>
<dbReference type="AlphaFoldDB" id="A0A4V2YMX0"/>
<dbReference type="NCBIfam" id="TIGR00229">
    <property type="entry name" value="sensory_box"/>
    <property type="match status" value="1"/>
</dbReference>
<feature type="region of interest" description="Disordered" evidence="2">
    <location>
        <begin position="618"/>
        <end position="687"/>
    </location>
</feature>
<dbReference type="InterPro" id="IPR036457">
    <property type="entry name" value="PPM-type-like_dom_sf"/>
</dbReference>
<evidence type="ECO:0000256" key="1">
    <source>
        <dbReference type="ARBA" id="ARBA00022801"/>
    </source>
</evidence>
<dbReference type="SUPFAM" id="SSF55785">
    <property type="entry name" value="PYP-like sensor domain (PAS domain)"/>
    <property type="match status" value="2"/>
</dbReference>
<dbReference type="InterPro" id="IPR013767">
    <property type="entry name" value="PAS_fold"/>
</dbReference>
<evidence type="ECO:0000259" key="3">
    <source>
        <dbReference type="PROSITE" id="PS50112"/>
    </source>
</evidence>
<dbReference type="Pfam" id="PF00989">
    <property type="entry name" value="PAS"/>
    <property type="match status" value="1"/>
</dbReference>
<keyword evidence="1" id="KW-0378">Hydrolase</keyword>
<dbReference type="OrthoDB" id="118142at2"/>
<protein>
    <submittedName>
        <fullName evidence="4">PAS domain-containing protein</fullName>
    </submittedName>
</protein>
<proteinExistence type="predicted"/>
<dbReference type="Pfam" id="PF07228">
    <property type="entry name" value="SpoIIE"/>
    <property type="match status" value="1"/>
</dbReference>